<dbReference type="EMBL" id="JANRMS010000138">
    <property type="protein sequence ID" value="KAJ3545760.1"/>
    <property type="molecule type" value="Genomic_DNA"/>
</dbReference>
<keyword evidence="2" id="KW-1185">Reference proteome</keyword>
<reference evidence="1" key="1">
    <citation type="submission" date="2022-08" db="EMBL/GenBank/DDBJ databases">
        <title>Genome Sequence of Fusarium decemcellulare.</title>
        <authorList>
            <person name="Buettner E."/>
        </authorList>
    </citation>
    <scope>NUCLEOTIDE SEQUENCE</scope>
    <source>
        <strain evidence="1">Babe19</strain>
    </source>
</reference>
<proteinExistence type="predicted"/>
<sequence>MVMRDVTRNITTFSVPFARQGIFNIGGRGTLVRLSSGAVAIFSPVALTQAVLGKIQDGGNRLDYIIAPDLEHHIFISQWKSAFPSAKIIGPEGLPEKRAKQRDDYIQPDEFSTVFKAATKRDMTITPEFDADFEYEYVDAHMNRELVFFYKPDRVLIEADLLFNLPAVEQYSKAGLQKNGKLSTLLNKAFNAVFTTEGDLTWLRRFQWYITASKDRAGFAESIKRINDWDFHTIIPCHGGVIELNAKEKFQDVFQWQLHSKQN</sequence>
<name>A0ACC1ST07_9HYPO</name>
<dbReference type="Proteomes" id="UP001148629">
    <property type="component" value="Unassembled WGS sequence"/>
</dbReference>
<organism evidence="1 2">
    <name type="scientific">Fusarium decemcellulare</name>
    <dbReference type="NCBI Taxonomy" id="57161"/>
    <lineage>
        <taxon>Eukaryota</taxon>
        <taxon>Fungi</taxon>
        <taxon>Dikarya</taxon>
        <taxon>Ascomycota</taxon>
        <taxon>Pezizomycotina</taxon>
        <taxon>Sordariomycetes</taxon>
        <taxon>Hypocreomycetidae</taxon>
        <taxon>Hypocreales</taxon>
        <taxon>Nectriaceae</taxon>
        <taxon>Fusarium</taxon>
        <taxon>Fusarium decemcellulare species complex</taxon>
    </lineage>
</organism>
<protein>
    <submittedName>
        <fullName evidence="1">Uncharacterized protein</fullName>
    </submittedName>
</protein>
<gene>
    <name evidence="1" type="ORF">NM208_g2345</name>
</gene>
<evidence type="ECO:0000313" key="2">
    <source>
        <dbReference type="Proteomes" id="UP001148629"/>
    </source>
</evidence>
<comment type="caution">
    <text evidence="1">The sequence shown here is derived from an EMBL/GenBank/DDBJ whole genome shotgun (WGS) entry which is preliminary data.</text>
</comment>
<evidence type="ECO:0000313" key="1">
    <source>
        <dbReference type="EMBL" id="KAJ3545760.1"/>
    </source>
</evidence>
<accession>A0ACC1ST07</accession>